<name>A0A0V1HE75_9BILA</name>
<dbReference type="EMBL" id="JYDP01000082">
    <property type="protein sequence ID" value="KRZ08726.1"/>
    <property type="molecule type" value="Genomic_DNA"/>
</dbReference>
<comment type="caution">
    <text evidence="1">The sequence shown here is derived from an EMBL/GenBank/DDBJ whole genome shotgun (WGS) entry which is preliminary data.</text>
</comment>
<dbReference type="AlphaFoldDB" id="A0A0V1HE75"/>
<keyword evidence="2" id="KW-1185">Reference proteome</keyword>
<evidence type="ECO:0000313" key="1">
    <source>
        <dbReference type="EMBL" id="KRZ08726.1"/>
    </source>
</evidence>
<proteinExistence type="predicted"/>
<organism evidence="1 2">
    <name type="scientific">Trichinella zimbabwensis</name>
    <dbReference type="NCBI Taxonomy" id="268475"/>
    <lineage>
        <taxon>Eukaryota</taxon>
        <taxon>Metazoa</taxon>
        <taxon>Ecdysozoa</taxon>
        <taxon>Nematoda</taxon>
        <taxon>Enoplea</taxon>
        <taxon>Dorylaimia</taxon>
        <taxon>Trichinellida</taxon>
        <taxon>Trichinellidae</taxon>
        <taxon>Trichinella</taxon>
    </lineage>
</organism>
<protein>
    <submittedName>
        <fullName evidence="1">Uncharacterized protein</fullName>
    </submittedName>
</protein>
<reference evidence="1 2" key="1">
    <citation type="submission" date="2015-01" db="EMBL/GenBank/DDBJ databases">
        <title>Evolution of Trichinella species and genotypes.</title>
        <authorList>
            <person name="Korhonen P.K."/>
            <person name="Edoardo P."/>
            <person name="Giuseppe L.R."/>
            <person name="Gasser R.B."/>
        </authorList>
    </citation>
    <scope>NUCLEOTIDE SEQUENCE [LARGE SCALE GENOMIC DNA]</scope>
    <source>
        <strain evidence="1">ISS1029</strain>
    </source>
</reference>
<gene>
    <name evidence="1" type="ORF">T11_10384</name>
</gene>
<dbReference type="OrthoDB" id="5919763at2759"/>
<accession>A0A0V1HE75</accession>
<dbReference type="Proteomes" id="UP000055024">
    <property type="component" value="Unassembled WGS sequence"/>
</dbReference>
<sequence length="127" mass="13965">MENLKLSLNTLSTNCANCSHQTANVKLKPNTDNRPDRLMAFLKPVTLIVRLLIEQMNTNVPLDQKRNTTVLILFEILRDCPMCRAGEYGGAVMGSRVGIDLFHSVRCSSGYVTNAGCCGDQFAKKGS</sequence>
<evidence type="ECO:0000313" key="2">
    <source>
        <dbReference type="Proteomes" id="UP000055024"/>
    </source>
</evidence>